<keyword evidence="11 15" id="KW-1015">Disulfide bond</keyword>
<feature type="domain" description="CUB" evidence="17">
    <location>
        <begin position="3177"/>
        <end position="3252"/>
    </location>
</feature>
<evidence type="ECO:0000256" key="4">
    <source>
        <dbReference type="ARBA" id="ARBA00022525"/>
    </source>
</evidence>
<dbReference type="PROSITE" id="PS51220">
    <property type="entry name" value="NIDO"/>
    <property type="match status" value="2"/>
</dbReference>
<dbReference type="InterPro" id="IPR009030">
    <property type="entry name" value="Growth_fac_rcpt_cys_sf"/>
</dbReference>
<feature type="domain" description="NIDO" evidence="21">
    <location>
        <begin position="4727"/>
        <end position="4882"/>
    </location>
</feature>
<dbReference type="Pfam" id="PF00431">
    <property type="entry name" value="CUB"/>
    <property type="match status" value="21"/>
</dbReference>
<feature type="domain" description="CUB" evidence="17">
    <location>
        <begin position="543"/>
        <end position="649"/>
    </location>
</feature>
<feature type="domain" description="CUB" evidence="17">
    <location>
        <begin position="4325"/>
        <end position="4430"/>
    </location>
</feature>
<dbReference type="CDD" id="cd00041">
    <property type="entry name" value="CUB"/>
    <property type="match status" value="18"/>
</dbReference>
<dbReference type="InterPro" id="IPR035914">
    <property type="entry name" value="Sperma_CUB_dom_sf"/>
</dbReference>
<feature type="domain" description="VWFD" evidence="22">
    <location>
        <begin position="5038"/>
        <end position="5239"/>
    </location>
</feature>
<dbReference type="SMART" id="SM00261">
    <property type="entry name" value="FU"/>
    <property type="match status" value="3"/>
</dbReference>
<feature type="domain" description="CUB" evidence="17">
    <location>
        <begin position="6945"/>
        <end position="7062"/>
    </location>
</feature>
<feature type="disulfide bond" evidence="15">
    <location>
        <begin position="271"/>
        <end position="281"/>
    </location>
</feature>
<feature type="disulfide bond" evidence="15">
    <location>
        <begin position="6286"/>
        <end position="6350"/>
    </location>
</feature>
<feature type="domain" description="EGF-like" evidence="18">
    <location>
        <begin position="2303"/>
        <end position="2344"/>
    </location>
</feature>
<dbReference type="Gene3D" id="2.10.25.10">
    <property type="entry name" value="Laminin"/>
    <property type="match status" value="25"/>
</dbReference>
<feature type="domain" description="CUB" evidence="17">
    <location>
        <begin position="764"/>
        <end position="881"/>
    </location>
</feature>
<accession>A0A2T7PRL5</accession>
<keyword evidence="24" id="KW-1185">Reference proteome</keyword>
<feature type="disulfide bond" evidence="15">
    <location>
        <begin position="6299"/>
        <end position="6360"/>
    </location>
</feature>
<dbReference type="PROSITE" id="PS01186">
    <property type="entry name" value="EGF_2"/>
    <property type="match status" value="19"/>
</dbReference>
<dbReference type="Pfam" id="PF00530">
    <property type="entry name" value="SRCR"/>
    <property type="match status" value="8"/>
</dbReference>
<dbReference type="Gene3D" id="2.170.300.10">
    <property type="entry name" value="Tie2 ligand-binding domain superfamily"/>
    <property type="match status" value="1"/>
</dbReference>
<evidence type="ECO:0000259" key="18">
    <source>
        <dbReference type="PROSITE" id="PS50026"/>
    </source>
</evidence>
<dbReference type="PROSITE" id="PS50287">
    <property type="entry name" value="SRCR_2"/>
    <property type="match status" value="9"/>
</dbReference>
<feature type="domain" description="SRCR" evidence="19">
    <location>
        <begin position="192"/>
        <end position="300"/>
    </location>
</feature>
<feature type="domain" description="CUB" evidence="17">
    <location>
        <begin position="4431"/>
        <end position="4545"/>
    </location>
</feature>
<evidence type="ECO:0008006" key="25">
    <source>
        <dbReference type="Google" id="ProtNLM"/>
    </source>
</evidence>
<feature type="domain" description="CUB" evidence="17">
    <location>
        <begin position="406"/>
        <end position="537"/>
    </location>
</feature>
<feature type="disulfide bond" evidence="13">
    <location>
        <begin position="6945"/>
        <end position="6972"/>
    </location>
</feature>
<feature type="region of interest" description="Disordered" evidence="16">
    <location>
        <begin position="1"/>
        <end position="26"/>
    </location>
</feature>
<feature type="domain" description="CUB" evidence="17">
    <location>
        <begin position="3603"/>
        <end position="3714"/>
    </location>
</feature>
<feature type="domain" description="AMOP" evidence="20">
    <location>
        <begin position="4882"/>
        <end position="5026"/>
    </location>
</feature>
<feature type="domain" description="CUB" evidence="17">
    <location>
        <begin position="3718"/>
        <end position="3842"/>
    </location>
</feature>
<dbReference type="Gene3D" id="3.10.250.10">
    <property type="entry name" value="SRCR-like domain"/>
    <property type="match status" value="9"/>
</dbReference>
<dbReference type="PROSITE" id="PS51233">
    <property type="entry name" value="VWFD"/>
    <property type="match status" value="1"/>
</dbReference>
<feature type="disulfide bond" evidence="15">
    <location>
        <begin position="2774"/>
        <end position="2784"/>
    </location>
</feature>
<dbReference type="InterPro" id="IPR001190">
    <property type="entry name" value="SRCR"/>
</dbReference>
<dbReference type="PROSITE" id="PS00022">
    <property type="entry name" value="EGF_1"/>
    <property type="match status" value="2"/>
</dbReference>
<evidence type="ECO:0000256" key="13">
    <source>
        <dbReference type="PROSITE-ProRule" id="PRU00059"/>
    </source>
</evidence>
<feature type="disulfide bond" evidence="13">
    <location>
        <begin position="3718"/>
        <end position="3745"/>
    </location>
</feature>
<feature type="domain" description="EGF-like" evidence="18">
    <location>
        <begin position="2451"/>
        <end position="2487"/>
    </location>
</feature>
<feature type="domain" description="EGF-like" evidence="18">
    <location>
        <begin position="5752"/>
        <end position="5789"/>
    </location>
</feature>
<evidence type="ECO:0000256" key="3">
    <source>
        <dbReference type="ARBA" id="ARBA00005897"/>
    </source>
</evidence>
<dbReference type="PROSITE" id="PS50856">
    <property type="entry name" value="AMOP"/>
    <property type="match status" value="2"/>
</dbReference>
<feature type="domain" description="CUB" evidence="17">
    <location>
        <begin position="650"/>
        <end position="760"/>
    </location>
</feature>
<dbReference type="SMART" id="SM00539">
    <property type="entry name" value="NIDO"/>
    <property type="match status" value="2"/>
</dbReference>
<dbReference type="PROSITE" id="PS00010">
    <property type="entry name" value="ASX_HYDROXYL"/>
    <property type="match status" value="18"/>
</dbReference>
<feature type="domain" description="EGF-like" evidence="18">
    <location>
        <begin position="5793"/>
        <end position="5833"/>
    </location>
</feature>
<dbReference type="CDD" id="cd00054">
    <property type="entry name" value="EGF_CA"/>
    <property type="match status" value="17"/>
</dbReference>
<evidence type="ECO:0000256" key="16">
    <source>
        <dbReference type="SAM" id="MobiDB-lite"/>
    </source>
</evidence>
<dbReference type="PANTHER" id="PTHR24251:SF37">
    <property type="entry name" value="CUB DOMAIN-CONTAINING PROTEIN"/>
    <property type="match status" value="1"/>
</dbReference>
<feature type="disulfide bond" evidence="13">
    <location>
        <begin position="4545"/>
        <end position="4572"/>
    </location>
</feature>
<dbReference type="FunFam" id="2.10.25.10:FF:000240">
    <property type="entry name" value="Vitamin K-dependent protein S"/>
    <property type="match status" value="2"/>
</dbReference>
<evidence type="ECO:0000256" key="12">
    <source>
        <dbReference type="ARBA" id="ARBA00023180"/>
    </source>
</evidence>
<feature type="compositionally biased region" description="Basic and acidic residues" evidence="16">
    <location>
        <begin position="1"/>
        <end position="10"/>
    </location>
</feature>
<feature type="disulfide bond" evidence="15">
    <location>
        <begin position="121"/>
        <end position="182"/>
    </location>
</feature>
<dbReference type="Pfam" id="PF06119">
    <property type="entry name" value="NIDO"/>
    <property type="match status" value="2"/>
</dbReference>
<dbReference type="InterPro" id="IPR000152">
    <property type="entry name" value="EGF-type_Asp/Asn_hydroxyl_site"/>
</dbReference>
<evidence type="ECO:0000313" key="24">
    <source>
        <dbReference type="Proteomes" id="UP000245119"/>
    </source>
</evidence>
<feature type="domain" description="EGF-like" evidence="18">
    <location>
        <begin position="1956"/>
        <end position="2000"/>
    </location>
</feature>
<evidence type="ECO:0000256" key="9">
    <source>
        <dbReference type="ARBA" id="ARBA00022989"/>
    </source>
</evidence>
<evidence type="ECO:0000256" key="5">
    <source>
        <dbReference type="ARBA" id="ARBA00022536"/>
    </source>
</evidence>
<dbReference type="FunFam" id="2.10.25.10:FF:000014">
    <property type="entry name" value="Latent-transforming growth factor beta-binding protein 3"/>
    <property type="match status" value="3"/>
</dbReference>
<dbReference type="PANTHER" id="PTHR24251">
    <property type="entry name" value="OVOCHYMASE-RELATED"/>
    <property type="match status" value="1"/>
</dbReference>
<keyword evidence="4" id="KW-0964">Secreted</keyword>
<dbReference type="InterPro" id="IPR000859">
    <property type="entry name" value="CUB_dom"/>
</dbReference>
<dbReference type="EMBL" id="PZQS01000002">
    <property type="protein sequence ID" value="PVD36017.1"/>
    <property type="molecule type" value="Genomic_DNA"/>
</dbReference>
<comment type="similarity">
    <text evidence="3">Belongs to the CRELD family.</text>
</comment>
<dbReference type="GO" id="GO:0007160">
    <property type="term" value="P:cell-matrix adhesion"/>
    <property type="evidence" value="ECO:0007669"/>
    <property type="project" value="InterPro"/>
</dbReference>
<dbReference type="SUPFAM" id="SSF57196">
    <property type="entry name" value="EGF/Laminin"/>
    <property type="match status" value="6"/>
</dbReference>
<feature type="domain" description="CUB" evidence="17">
    <location>
        <begin position="306"/>
        <end position="397"/>
    </location>
</feature>
<evidence type="ECO:0000256" key="11">
    <source>
        <dbReference type="ARBA" id="ARBA00023157"/>
    </source>
</evidence>
<evidence type="ECO:0000313" key="23">
    <source>
        <dbReference type="EMBL" id="PVD36017.1"/>
    </source>
</evidence>
<feature type="domain" description="EGF-like" evidence="18">
    <location>
        <begin position="2535"/>
        <end position="2579"/>
    </location>
</feature>
<dbReference type="FunFam" id="3.10.250.10:FF:000016">
    <property type="entry name" value="Scavenger receptor cysteine-rich protein type 12"/>
    <property type="match status" value="3"/>
</dbReference>
<dbReference type="Proteomes" id="UP000245119">
    <property type="component" value="Linkage Group LG2"/>
</dbReference>
<keyword evidence="8" id="KW-0677">Repeat</keyword>
<feature type="domain" description="CUB" evidence="17">
    <location>
        <begin position="2922"/>
        <end position="2977"/>
    </location>
</feature>
<feature type="disulfide bond" evidence="13">
    <location>
        <begin position="764"/>
        <end position="791"/>
    </location>
</feature>
<dbReference type="Gene3D" id="2.90.20.10">
    <property type="entry name" value="Plasmodium vivax P25 domain"/>
    <property type="match status" value="3"/>
</dbReference>
<dbReference type="Pfam" id="PF07645">
    <property type="entry name" value="EGF_CA"/>
    <property type="match status" value="24"/>
</dbReference>
<dbReference type="InterPro" id="IPR001881">
    <property type="entry name" value="EGF-like_Ca-bd_dom"/>
</dbReference>
<feature type="domain" description="CUB" evidence="17">
    <location>
        <begin position="6487"/>
        <end position="6598"/>
    </location>
</feature>
<evidence type="ECO:0000259" key="17">
    <source>
        <dbReference type="PROSITE" id="PS01180"/>
    </source>
</evidence>
<evidence type="ECO:0000259" key="21">
    <source>
        <dbReference type="PROSITE" id="PS51220"/>
    </source>
</evidence>
<feature type="disulfide bond" evidence="15">
    <location>
        <begin position="3925"/>
        <end position="3935"/>
    </location>
</feature>
<dbReference type="STRING" id="400727.A0A2T7PRL5"/>
<evidence type="ECO:0000259" key="22">
    <source>
        <dbReference type="PROSITE" id="PS51233"/>
    </source>
</evidence>
<sequence>MSAAKREMSVKETFSPASRDDGIRSETGLCSPRLTDVTARRPWERRLSSIDLCSLTGAGLQLFSVIITCLLFGARAQVENDVRLVDGPNPYEGRVEIFKDGVWLSVCSSYIPYYSFVSVVCRQAGYPANGAALYYANSYGQAPGEILKQYIYCNGQEASLSNCSFSPRDQNCDPQYTLGVSCDTGLSEVQTVRLVNGTSQYEGRVELFKSGVWGSVVEQYTSYVRPFIAANIVCRTLFGSSYGGSVVPTQEAALRFGIVRRRPIHMTNPVCEGNEQSLLNCSYSTGQYETLESSLSLVCKQVPEGCNGYVAASTGTITSPGFPEGAVYVNDTDCVWKIVNKAGRIQLSFTNLQINTSLTASRNILQVINSDSYNSLAYVQSPVTLGTWQSSGNALYVWNRAQSGTKGIQFQASWDIPPCFQRLNNRGTIQSPGYPNQYQPNLNCTYEIAKRKGVRMRFTFYAFALGAEQDGVCRDALEIFDGDSFSSPSVGGPLCGTTSPSDLTTTNQTSTTVLVRFTSDAVNTSVERGYYFSCYEVEPDPIRPGNYTQDSGTFKTPGYPNVYNGEEDVIWTITTKPYKTITLSFQDVQLLGCCLNYISVTDIPWYRYTYIYSTGTTSTIIADGNSLEIKLMSSLDNGLNKIRASWTTECRQVFQNLNGTISSPNDPEFNSSSADCTYIIRQQPGYYIRIQFSSITFEKDARCRNFIEIHDGSTEFSPLLGEKFCGLSLPPPLTSTQNMVFMKFNTQTGSNNFSLTYSSHPKECSQSLLTDSEGSFTSPGFPLGYPSNTYCVWTITVNDNKAVIDLTFDDFSVGYVGTQCYHAFVRVYDGAVVDATTVMTTLCGTTLPPKIRSTRNSLTVVLNVFGSLVNANGFRASYSARRLDGGIPKGLYPYGVSAGDGILGQSMYETQTITFQDDGFPFGENELDAVNSVALYSCLVCTPRAAEMWLEMWVGMESCLLRREPHDRDVYYHYYDNTTRDSAVRDKATYDVQDFTGSATFQASVVIVVTWDRVQQYFPSVEYKPTNMGDATFQVALVTDWSESYALVQYRVGHMTWRYPGRWYSIQMGVAKGEVTTFQPNVYSGTELAYEIDSYFGNTGYKGYWVYQLGKIPASYTKTCQAWLRRNKNLKKQREAGFAALPKCPCSRRGIFRGIVNQWRFHRRDEKNYFECYILNVARTGEFAPFGKECCYSTNPLKPDTLDMLITSPPFAGTALAFNPLVFSQGKLYDSEDRIPHVACCEHGTNKQCRRYYNLRPIGKCDPNPAIQWTPLYGDPQITTMDGRRYLYNGLAEITLVKINTSTVSFTLQARTQRAELRPGTPTNGTVFTAVGAEENGVRVFLQIDPNTNTTLIIYAGDRDYTTRFMQEGDNFTVDDGSVLLTRDNDTLPVSLGLVNTNNSVMRYEVRMGPADFYRQDFQPVFLDEVDPSRLTEAKVLCGATNMPCIYDYLATGDRSFAFQTSDLRNLSDILIQQSKNTAPVLQVPEAIYVTVHITAKFVVTGVDPDVSDRLTYHLLDDANGTLRINQSTGEVSVNMTSLTPFKVEIYAVDSQGAQSPVESIPIVACSGCSGHGTCNMSDTRDVLGDHDFQFADCRCGPAWAGDNCELDRDGCSDSPCHPLRNCTDIPASQQGDSDIGYTCSACPQGYFTKNDSNDCYDVDECLISTLHGCDMICTNTFGSYECSCQEGYRLSTNGRSCTDVNECIERTHDCQQICTNTAGGFQCECEAGYTYDSTSKTCTVNANFSQVCRTSTCSQGCRVITDAANNSLAQCFCYLGYDLDVRDNATCVDRDECRDKVCDQVCNNTAGGFSCSCYDGFALNKDERTCSVCPYLKYGPECLQTCTCSGRSVACHPVGGCVCQDGWTGPTCMDDVDECAKNPDISTNVLQTSRVKKTRYAPTSRILMNAQRDWPNCFPGTFGPNCNQVCACAAGAERCDIVSGCVCLQGYEGDKCDKDVNECQSGMLPANCTGENVECVNTNGGYTCRCRQGFAADNNGVCQDINECLESLCDQHCINTIGSFHCSCDQGFYRDKDTKTCKDVDECASLQTNVCTQSCENTAGSYRCSCDVTGYILNNDGFTCRGQFDCYDIDECLNGTLHDCDMICTNTYGSYECSCQEGYRLSTNGHSCDDVNECVERTHDCQQICNNTAGGFQCECEAGYTYDSTSKSCIINANESQVCSNSTCSQGCRVITDAANNTLAQCFCYLGYDLDVKDNATCVDRDECRDKVCDQVCNNTAGGFSCSCYDGFALNKDERTCSACPYLKYGPECLQTCTCSGRSVACHPVRGCVCQDGWTGTTCMDDVDECVENPDACGLDQTCVNNRGSYSCTCRVGYILDQNGVCQDVDECSVNRETASTTVSTSSAPSTASVNTATDSTLTARPVLRDARLRTDMYVSTHGVLFHTSTVREACANTTKCSKAHGCTLDDNDNDLCICNLGYTINPNTQVCEDVDECVTGLANCSHTCSNTPGSFICSCPVGLKLDNAKLKCFTCPPGTFGPNCTHVCACAAGAERCDPVSGCVCRQGWEGDKCGKDVDECKSGMSSANCTGENVECVNTNGGYTCECLQGFAADNDSVCQDIDECSEPVCDQHCNNAIGSFYCTCDDGFLWNQVTNRCNGENDVQLVDGPNPYEGRVEILKNGVWLSVCHQYVSSDFGRVVCRQLSYPNDGAVLYYANSYGQAPGLSEVQTVRLVNGTSQYEGRVEVFKAGVWGSVTASRDLATRPLYSALAANIVCRTLFGAKYALWRISCTSARSASAIWICEVSQTLSGLRCKGDEQSLVNCTHDAGVASEAPEDSLAVVCKQVPEGCNGYIAAPTGMITSPGFPEGAVYSRKTDCVWTIVNKSWIRFTFINLQTASRLTASMNTLRVIDSNAYSNLAYIQRPKTVSVLQSSGSTLYVWLKAQSRTKGIQFQASWETPPCFQRLNKRSGYIQSPDYPNQYQPNLNCTYEFVKLESFKFRFSFEVFSLGEQQDGVCQDVLQIGLNLVTTVQTPVPSHPPAYPDVYNGEEDVIWTITTKPYKTITLFFHDLQLGPCCRNKILVTEKPVHRRTQIKFSESVSTIISDGERLQVRLVSAQNNTSNKLNASWTTECRQVFQTPSGIITSPDDPDFNTSSADCNYVHDGETEFFPLLGEKYCGLSLPPPLTSTQNIVFIKFSTQTGNNNFNLTYSLHPKECDKGLMTDSEGSFTSPGFPLGYPNDTYCVWTIRVEDVEAVINLAFDDFSVGSRGLHVPERFCQSLRWRSRGCKYRYGHPVWNYPTTKAEVHKEQSDSRAERLRFSDERHGLPGDVHGDTSNMSEFLETSYGVRVVECDSCLRDGVVLYYANSYGQAPGEILREYINCTWEELSLSKLLACNVPGLSEVQTVRLVNGTSQYEGRVEVFKAGVWGVSQQVEIWRHDPCTALLPPSLSAELCLEPSTHYSGSAVPQKEGTLRFGSARSAIHMSSVRCQGDEQNLLNCAYEDVEASETPEDTLAVACKQVPEGCNGMLPPQMEPSPRLDSQKVIDSDAYSNLAYILRPTRVGALQSSGSTLYLWLKAQSETKGVQFQAFWGRIQLGNYTEDSGTFTSPGYPDVYNGEEDVIWIITTKPYKTITLTFTTFSLGHAVFQTPNGIISSPDDPDFNKSSANCTYIIRQQQGYFINIQFTSLNLEEDATCKNYIEVHDGATEFYPLLGEKYCGLSLPPPLTSSQNEVFMKFSSQTEYNNFSLTYSSYPRECDKGLMTDREGNFTSPGFPLGYPSNTYCVWTIRVDDDEAVIDLSFTDFSVGSQGPQCQNAFVRVYDGAVMDRRTVMATLRVYVSQPVWIYPSTGLMSTRNSLTVVLNVFGSVVKFTGFRATYSTTRLTGAPPEEHNYIRLVDGRNPYEGRLEIFQDGVWLSVCLSYVSSHFGKVVCRQLGYPPDGAVLYYANSYGSAPGEILRKNISCNGQEASLSSCDISPREQNCDPRYTLGVSCDTDANVSGLSERQTVRLVNGTSQYEGRVEVFKAGVWGSVMERNYYSEQPLYNAIAVNVVCRILFGPSYGGSVVPQQEAILRFGVARRIPIQISYVTCEGNEQTLFNCSYSSPWSSETLEDSLAVVCKQVPDGCNWYRAEPSGTINSPGFPQGAVYSNNTDCVWTIVNKAGRIQLSFTNLQVNTSLTTSMNILRVIDSDAYSNLAYIQWPTTVATLQSSGNKLYVWLKAQSATKGIQFQASWDVPPCFQRLTNSGGYIQSPGYPNQYQPNLNCTYEIVKRKGVFISFSFYDFALGKQQGGVCRDVLQIFDGDSQTSPTVGGPLCGTTRPPVMRTSNVTSTLVLVRFMSDAINTSVETGFRIYYSQVEPDPIRPGNYTADVGSFKSPGYPNVYNDEEDVIWTITTKPYKTITLSFQDVQLLGFGLNYISVYDRVSGYTNIYNSGSVSPIISSGNNLEVKLRSSLDNGLNKFKASWTTECRQVFQSTNGVITSPNDQEYNTSSADCTYIIRQQAGYYIRIQFSSINFEKDATCRNYVEIRDGSTEFFPVLGEKYCGLSLPPPLTSTQNVVFIKFNTQIGNNYFNLGYSSHPKVCDKGLMTDSEGSFTSPGFPIGYPSNTYCVWTIKVDDNKATIDLTFDDFSVGSQGTQCQYAFVRVYDGAAVDANTVITTLCGTAVPPKLRSTGSSLTVVLNVFGSLVNANGFRATYSARRSNGLYPYGVAANDGILGSSTQTIPLLEEEFPFGLIPQSTVNVGRNGILSFEKGTAWPWLDYSRHAICVYCTYISDEQSVYYHLYGIKDLEVLNKATYDVQEFTGSKRFQASMVFVVTWDRVKQYFPSVDFKPTDMGDATFQVALVSDSSESYALVQYRVGHMTWRYPGRWYSIQMGVAKGSLTTYRPNVYSGTELAYEMDTHFGNTGYKGYWVYELGKAPANYHKTCQDWFRRNKVLKDEREAGFAALPRCPCSRRGIFRAVINQWRFHRRDEQNYFECYMPNLARTGQFAPFGKECCYSTNPLKPDTLDMLITSPPFAGAALAFNPLVFAQEKLYDSEDRMPHVACCEHGTNKQCRQYYNLRPIGKCNPNPGIQWIPLYGEPLITTMDGREYLFNGLGEFTLVSLKTSNVTFTLQARTQRAELRPGTPTNGTVFTAVGAEENGVRVFLQIDPNTNTTLVVYAKDVDYTRRFVQEGDNFTVDDKSFMLHRDNDTCVVSFPSGISLQIYIRMKALVIGIAMPRNFRNLTKGLLGNFNGDPTDDFILPSGERLNNSLSERQIFNLFANKWLVDANNSVMRYEARMGPADFYRQDFQPVFLDEVDPSRLTEAKVLCGATNMPCIYDFLATGDRSFAFETSDLRNLSDILIQQSENTAPLAQVPELAYIIVGVPQVIVVTGVDPDVNDVLTYHLVDDQNQTLSINQSSGSVTVSLTSLKPIKIMVYVVDSQGAQSPVESIPIVACSGCLGHGTCNMSDTRDVLGDHDFQFAVCRCGPAWAGDNCELDRDGCSDSPCHPLRTCTDIPASRQGASDIGYTCSACPRGFFTKNHSSDCYDVDECLNSTLHDCNMLCINTYGSYECSCQEGYRLSTNGHSCTDINECVERTHDCQQICNNTAGGYQCECEAGYTYDSRTRSCIINSNESQVCRTSTCSQGCRVITDAANNNRPQCFCYLGYDLDPRDNATCVDRDECRDKVCDQVCNNTAGGFSCSCYDGFALNKDERTCSACPYLKYGPECRETCTCSGRSVACHPVRGCVCQDGWTGPTCMDDVDECVENPDVCGLNRACVNSRGSYSCVCRAGYALDSNGVCQDVNECTTDVPCKENEECTNNPGSYYCSCNQGYSKTNSTNCTDVDECSANRGDCQHDCVNVLGSFNCECKYGYRVNADRKTCTQVRETCVDPAKCIKAHGCVVNESNNDVCFCNSGYIINQNTQTCEDFNECETGLNKCSHTCSNTLGSFNCSCPMGMKLDNNKLTCSDCSAGTFGPNCSQVCACAAGAERCDPVSGCVCRQGWEGDKCDKDVDECQSVMSPANCTGQNVECVNTNGGYTCRCRQGFAADNNSVCQDIDECSEPVCDQHCNNTVGSFLCTCDAGFLLDAVTQTCKDVDECAALETNVCTQRCENTVGSYRCFCNGTGYSLNNDGFTCRDIDECANGLAKCSHTCSNSPGSFICNCPVGMKLDNDWMTCSTCPAGTFGPNCTQLCACAAGAERCDPVSGCVCRQGWEGDKCDKDVDECQLGILSANCRGENVQCINTNGGYTCRCLQGFAADNDSVCQDVDECSEPVCDQNCNNTISSFYCTCNDGFYLDAVMQKCRDEIEVQLVNGPNPYEGRVEILRDGVWLSVCHQYVSSNFGSVVCRQLNYPTDGSVLYYANSYGQAPGEILRKYINCTGEELSLSNCSFSSRDQSCDPRYTLGVSCDTGVSEVQTVRLVNGTSQYEGRVEVFKAGVWGSVTASRDLATRPLYSALAANIVCRTLFGANYSGSAVPQQEATMRFGSARSAIHMSSVRCQGDEQNLFNCIYDDVLASEIPETTLAVVCKQVPKGCNGYVAEPNGTITSPGFPEGAVYSSDTDCVWTIVNKAGWIRFSLTNIQIERRSTASLNILRVIDSDAYSNLAYIRRPTAVGALQSSGSTLYLWLKAQSETKGVQFQASWETPPCFQRLNRRKGYIQSPDFPNPYQANLSCTYEIVKQRGFRIRFSFKVFELGEQQDGVCQDVLQIFDGNSELSPIVGGPLCGPTPLSVLKTKNQNSTIVLVRFMSDAVATSAEKGYRIHYNQIKSGWIQLNNYTEESGTFTSPGYPDVYNGEEDVLWTITTKPYKTITLSFQDVRLGPCCRNKILVTEKPVHKRTEIKKSGPFSTIISGGKILRIKMVSAKKNLNKFKASWTTECRQVFQTSNGIINSPDDPDFNMSPADCTYIIKQQLGYYINIQFSSLNLEEDVMCRNYIEVHDGATEFSPLLGEKYCGLSLPPPLTSTQNVVLMKFNTQTGYNNFSLTYSSHSKECEKGLMTDSEGNFTSPGFPLGYPTNTYCVWTIKVDDDEAVIDLAFTDFSVGSQGPQCQNAFVRVYDGAVVDTSTVMTTLCGATFPQGLRSTRNSLTIVLNVFGSVVNATGFRATYTTTRLTGELPEGDIL</sequence>
<dbReference type="InterPro" id="IPR026823">
    <property type="entry name" value="cEGF"/>
</dbReference>
<dbReference type="SMART" id="SM00181">
    <property type="entry name" value="EGF"/>
    <property type="match status" value="42"/>
</dbReference>
<evidence type="ECO:0000256" key="7">
    <source>
        <dbReference type="ARBA" id="ARBA00022729"/>
    </source>
</evidence>
<feature type="domain" description="CUB" evidence="17">
    <location>
        <begin position="6600"/>
        <end position="6719"/>
    </location>
</feature>
<dbReference type="InterPro" id="IPR000742">
    <property type="entry name" value="EGF"/>
</dbReference>
<evidence type="ECO:0000256" key="10">
    <source>
        <dbReference type="ARBA" id="ARBA00023136"/>
    </source>
</evidence>
<proteinExistence type="inferred from homology"/>
<dbReference type="PROSITE" id="PS50026">
    <property type="entry name" value="EGF_3"/>
    <property type="match status" value="11"/>
</dbReference>
<dbReference type="Pfam" id="PF12662">
    <property type="entry name" value="cEGF"/>
    <property type="match status" value="1"/>
</dbReference>
<feature type="disulfide bond" evidence="15">
    <location>
        <begin position="3893"/>
        <end position="3954"/>
    </location>
</feature>
<dbReference type="SUPFAM" id="SSF57184">
    <property type="entry name" value="Growth factor receptor domain"/>
    <property type="match status" value="10"/>
</dbReference>
<comment type="caution">
    <text evidence="23">The sequence shown here is derived from an EMBL/GenBank/DDBJ whole genome shotgun (WGS) entry which is preliminary data.</text>
</comment>
<feature type="domain" description="EGF-like" evidence="18">
    <location>
        <begin position="6173"/>
        <end position="6217"/>
    </location>
</feature>
<feature type="domain" description="CUB" evidence="17">
    <location>
        <begin position="4545"/>
        <end position="4662"/>
    </location>
</feature>
<keyword evidence="7" id="KW-0732">Signal</keyword>
<evidence type="ECO:0000256" key="6">
    <source>
        <dbReference type="ARBA" id="ARBA00022692"/>
    </source>
</evidence>
<dbReference type="FunFam" id="2.10.25.10:FF:000005">
    <property type="entry name" value="Fibrillin 2"/>
    <property type="match status" value="1"/>
</dbReference>
<feature type="domain" description="SRCR" evidence="19">
    <location>
        <begin position="3367"/>
        <end position="3480"/>
    </location>
</feature>
<reference evidence="23 24" key="1">
    <citation type="submission" date="2018-04" db="EMBL/GenBank/DDBJ databases">
        <title>The genome of golden apple snail Pomacea canaliculata provides insight into stress tolerance and invasive adaptation.</title>
        <authorList>
            <person name="Liu C."/>
            <person name="Liu B."/>
            <person name="Ren Y."/>
            <person name="Zhang Y."/>
            <person name="Wang H."/>
            <person name="Li S."/>
            <person name="Jiang F."/>
            <person name="Yin L."/>
            <person name="Zhang G."/>
            <person name="Qian W."/>
            <person name="Fan W."/>
        </authorList>
    </citation>
    <scope>NUCLEOTIDE SEQUENCE [LARGE SCALE GENOMIC DNA]</scope>
    <source>
        <strain evidence="23">SZHN2017</strain>
        <tissue evidence="23">Muscle</tissue>
    </source>
</reference>
<dbReference type="InterPro" id="IPR006212">
    <property type="entry name" value="Furin_repeat"/>
</dbReference>
<evidence type="ECO:0000256" key="8">
    <source>
        <dbReference type="ARBA" id="ARBA00022737"/>
    </source>
</evidence>
<dbReference type="OrthoDB" id="5966313at2759"/>
<feature type="domain" description="EGF-like" evidence="18">
    <location>
        <begin position="5710"/>
        <end position="5751"/>
    </location>
</feature>
<dbReference type="Gene3D" id="2.60.120.290">
    <property type="entry name" value="Spermadhesin, CUB domain"/>
    <property type="match status" value="23"/>
</dbReference>
<feature type="domain" description="CUB" evidence="17">
    <location>
        <begin position="2810"/>
        <end position="2920"/>
    </location>
</feature>
<dbReference type="InterPro" id="IPR001846">
    <property type="entry name" value="VWF_type-D"/>
</dbReference>
<dbReference type="InterPro" id="IPR018097">
    <property type="entry name" value="EGF_Ca-bd_CS"/>
</dbReference>
<dbReference type="SUPFAM" id="SSF56487">
    <property type="entry name" value="SRCR-like"/>
    <property type="match status" value="9"/>
</dbReference>
<feature type="disulfide bond" evidence="15">
    <location>
        <begin position="3880"/>
        <end position="3944"/>
    </location>
</feature>
<dbReference type="InterPro" id="IPR005533">
    <property type="entry name" value="AMOP_dom"/>
</dbReference>
<feature type="domain" description="SRCR" evidence="19">
    <location>
        <begin position="3969"/>
        <end position="4081"/>
    </location>
</feature>
<feature type="domain" description="SRCR" evidence="19">
    <location>
        <begin position="82"/>
        <end position="183"/>
    </location>
</feature>
<feature type="disulfide bond" evidence="13">
    <location>
        <begin position="3177"/>
        <end position="3204"/>
    </location>
</feature>
<keyword evidence="6" id="KW-0812">Transmembrane</keyword>
<feature type="domain" description="SRCR" evidence="19">
    <location>
        <begin position="6370"/>
        <end position="6481"/>
    </location>
</feature>
<feature type="disulfide bond" evidence="15">
    <location>
        <begin position="3450"/>
        <end position="3460"/>
    </location>
</feature>
<evidence type="ECO:0000256" key="2">
    <source>
        <dbReference type="ARBA" id="ARBA00004613"/>
    </source>
</evidence>
<feature type="domain" description="SRCR" evidence="19">
    <location>
        <begin position="3855"/>
        <end position="3955"/>
    </location>
</feature>
<feature type="domain" description="SRCR" evidence="19">
    <location>
        <begin position="2623"/>
        <end position="2664"/>
    </location>
</feature>
<dbReference type="SMART" id="SM00202">
    <property type="entry name" value="SR"/>
    <property type="match status" value="8"/>
</dbReference>
<dbReference type="GO" id="GO:0005576">
    <property type="term" value="C:extracellular region"/>
    <property type="evidence" value="ECO:0007669"/>
    <property type="project" value="UniProtKB-SubCell"/>
</dbReference>
<feature type="disulfide bond" evidence="15">
    <location>
        <begin position="6451"/>
        <end position="6461"/>
    </location>
</feature>
<dbReference type="CDD" id="cd11304">
    <property type="entry name" value="Cadherin_repeat"/>
    <property type="match status" value="1"/>
</dbReference>
<dbReference type="InterPro" id="IPR036772">
    <property type="entry name" value="SRCR-like_dom_sf"/>
</dbReference>
<evidence type="ECO:0000256" key="14">
    <source>
        <dbReference type="PROSITE-ProRule" id="PRU00076"/>
    </source>
</evidence>
<feature type="domain" description="EGF-like" evidence="18">
    <location>
        <begin position="5962"/>
        <end position="6006"/>
    </location>
</feature>
<evidence type="ECO:0000259" key="20">
    <source>
        <dbReference type="PROSITE" id="PS50856"/>
    </source>
</evidence>
<feature type="domain" description="CUB" evidence="17">
    <location>
        <begin position="4087"/>
        <end position="4198"/>
    </location>
</feature>
<feature type="domain" description="CUB" evidence="17">
    <location>
        <begin position="6831"/>
        <end position="6941"/>
    </location>
</feature>
<feature type="domain" description="AMOP" evidence="20">
    <location>
        <begin position="1112"/>
        <end position="1256"/>
    </location>
</feature>
<dbReference type="PROSITE" id="PS01180">
    <property type="entry name" value="CUB"/>
    <property type="match status" value="20"/>
</dbReference>
<dbReference type="PROSITE" id="PS01187">
    <property type="entry name" value="EGF_CA"/>
    <property type="match status" value="13"/>
</dbReference>
<feature type="domain" description="EGF-like" evidence="18">
    <location>
        <begin position="2001"/>
        <end position="2039"/>
    </location>
</feature>
<feature type="disulfide bond" evidence="15">
    <location>
        <begin position="6331"/>
        <end position="6341"/>
    </location>
</feature>
<dbReference type="GO" id="GO:0016020">
    <property type="term" value="C:membrane"/>
    <property type="evidence" value="ECO:0007669"/>
    <property type="project" value="UniProtKB-SubCell"/>
</dbReference>
<gene>
    <name evidence="23" type="ORF">C0Q70_02987</name>
</gene>
<protein>
    <recommendedName>
        <fullName evidence="25">Cubilin</fullName>
    </recommendedName>
</protein>
<dbReference type="PRINTS" id="PR00258">
    <property type="entry name" value="SPERACTRCPTR"/>
</dbReference>
<evidence type="ECO:0000259" key="19">
    <source>
        <dbReference type="PROSITE" id="PS50287"/>
    </source>
</evidence>
<keyword evidence="9" id="KW-1133">Transmembrane helix</keyword>
<evidence type="ECO:0000256" key="1">
    <source>
        <dbReference type="ARBA" id="ARBA00004167"/>
    </source>
</evidence>
<feature type="domain" description="EGF-like" evidence="18">
    <location>
        <begin position="1700"/>
        <end position="1740"/>
    </location>
</feature>
<keyword evidence="5 14" id="KW-0245">EGF-like domain</keyword>
<dbReference type="SMART" id="SM00042">
    <property type="entry name" value="CUB"/>
    <property type="match status" value="20"/>
</dbReference>
<keyword evidence="10" id="KW-0472">Membrane</keyword>
<dbReference type="InterPro" id="IPR049883">
    <property type="entry name" value="NOTCH1_EGF-like"/>
</dbReference>
<dbReference type="SMART" id="SM00179">
    <property type="entry name" value="EGF_CA"/>
    <property type="match status" value="28"/>
</dbReference>
<feature type="disulfide bond" evidence="15">
    <location>
        <begin position="153"/>
        <end position="163"/>
    </location>
</feature>
<comment type="subcellular location">
    <subcellularLocation>
        <location evidence="1">Membrane</location>
        <topology evidence="1">Single-pass membrane protein</topology>
    </subcellularLocation>
    <subcellularLocation>
        <location evidence="2">Secreted</location>
    </subcellularLocation>
</comment>
<feature type="domain" description="NIDO" evidence="21">
    <location>
        <begin position="954"/>
        <end position="1112"/>
    </location>
</feature>
<feature type="domain" description="SRCR" evidence="19">
    <location>
        <begin position="2691"/>
        <end position="2804"/>
    </location>
</feature>
<feature type="domain" description="CUB" evidence="17">
    <location>
        <begin position="6720"/>
        <end position="6830"/>
    </location>
</feature>
<dbReference type="InterPro" id="IPR003886">
    <property type="entry name" value="NIDO_dom"/>
</dbReference>
<dbReference type="FunFam" id="2.60.120.290:FF:000005">
    <property type="entry name" value="Procollagen C-endopeptidase enhancer 1"/>
    <property type="match status" value="3"/>
</dbReference>
<feature type="domain" description="SRCR" evidence="19">
    <location>
        <begin position="6261"/>
        <end position="6361"/>
    </location>
</feature>
<organism evidence="23 24">
    <name type="scientific">Pomacea canaliculata</name>
    <name type="common">Golden apple snail</name>
    <dbReference type="NCBI Taxonomy" id="400727"/>
    <lineage>
        <taxon>Eukaryota</taxon>
        <taxon>Metazoa</taxon>
        <taxon>Spiralia</taxon>
        <taxon>Lophotrochozoa</taxon>
        <taxon>Mollusca</taxon>
        <taxon>Gastropoda</taxon>
        <taxon>Caenogastropoda</taxon>
        <taxon>Architaenioglossa</taxon>
        <taxon>Ampullarioidea</taxon>
        <taxon>Ampullariidae</taxon>
        <taxon>Pomacea</taxon>
    </lineage>
</organism>
<dbReference type="SUPFAM" id="SSF49854">
    <property type="entry name" value="Spermadhesin, CUB domain"/>
    <property type="match status" value="23"/>
</dbReference>
<keyword evidence="12" id="KW-0325">Glycoprotein</keyword>
<feature type="disulfide bond" evidence="15">
    <location>
        <begin position="4051"/>
        <end position="4061"/>
    </location>
</feature>
<comment type="caution">
    <text evidence="15">Lacks conserved residue(s) required for the propagation of feature annotation.</text>
</comment>
<name>A0A2T7PRL5_POMCA</name>
<dbReference type="GO" id="GO:0005509">
    <property type="term" value="F:calcium ion binding"/>
    <property type="evidence" value="ECO:0007669"/>
    <property type="project" value="InterPro"/>
</dbReference>
<evidence type="ECO:0000256" key="15">
    <source>
        <dbReference type="PROSITE-ProRule" id="PRU00196"/>
    </source>
</evidence>
<feature type="domain" description="CUB" evidence="17">
    <location>
        <begin position="4200"/>
        <end position="4319"/>
    </location>
</feature>
<dbReference type="SMART" id="SM00216">
    <property type="entry name" value="VWD"/>
    <property type="match status" value="1"/>
</dbReference>